<evidence type="ECO:0000313" key="5">
    <source>
        <dbReference type="EMBL" id="MYM00372.1"/>
    </source>
</evidence>
<dbReference type="GO" id="GO:0003677">
    <property type="term" value="F:DNA binding"/>
    <property type="evidence" value="ECO:0007669"/>
    <property type="project" value="UniProtKB-KW"/>
</dbReference>
<evidence type="ECO:0000256" key="3">
    <source>
        <dbReference type="ARBA" id="ARBA00023163"/>
    </source>
</evidence>
<dbReference type="InterPro" id="IPR000524">
    <property type="entry name" value="Tscrpt_reg_HTH_GntR"/>
</dbReference>
<dbReference type="SMART" id="SM00345">
    <property type="entry name" value="HTH_GNTR"/>
    <property type="match status" value="1"/>
</dbReference>
<dbReference type="InterPro" id="IPR050679">
    <property type="entry name" value="Bact_HTH_transcr_reg"/>
</dbReference>
<dbReference type="PANTHER" id="PTHR44846:SF1">
    <property type="entry name" value="MANNOSYL-D-GLYCERATE TRANSPORT_METABOLISM SYSTEM REPRESSOR MNGR-RELATED"/>
    <property type="match status" value="1"/>
</dbReference>
<dbReference type="Pfam" id="PF00392">
    <property type="entry name" value="GntR"/>
    <property type="match status" value="1"/>
</dbReference>
<dbReference type="PROSITE" id="PS50949">
    <property type="entry name" value="HTH_GNTR"/>
    <property type="match status" value="1"/>
</dbReference>
<evidence type="ECO:0000259" key="4">
    <source>
        <dbReference type="PROSITE" id="PS50949"/>
    </source>
</evidence>
<dbReference type="InterPro" id="IPR036388">
    <property type="entry name" value="WH-like_DNA-bd_sf"/>
</dbReference>
<keyword evidence="2" id="KW-0238">DNA-binding</keyword>
<dbReference type="PRINTS" id="PR00035">
    <property type="entry name" value="HTHGNTR"/>
</dbReference>
<evidence type="ECO:0000313" key="6">
    <source>
        <dbReference type="Proteomes" id="UP000465810"/>
    </source>
</evidence>
<dbReference type="Gene3D" id="3.40.1410.10">
    <property type="entry name" value="Chorismate lyase-like"/>
    <property type="match status" value="1"/>
</dbReference>
<dbReference type="AlphaFoldDB" id="A0A7X4K8N4"/>
<keyword evidence="6" id="KW-1185">Reference proteome</keyword>
<dbReference type="SUPFAM" id="SSF64288">
    <property type="entry name" value="Chorismate lyase-like"/>
    <property type="match status" value="1"/>
</dbReference>
<dbReference type="GO" id="GO:0045892">
    <property type="term" value="P:negative regulation of DNA-templated transcription"/>
    <property type="evidence" value="ECO:0007669"/>
    <property type="project" value="TreeGrafter"/>
</dbReference>
<organism evidence="5 6">
    <name type="scientific">Novosphingobium silvae</name>
    <dbReference type="NCBI Taxonomy" id="2692619"/>
    <lineage>
        <taxon>Bacteria</taxon>
        <taxon>Pseudomonadati</taxon>
        <taxon>Pseudomonadota</taxon>
        <taxon>Alphaproteobacteria</taxon>
        <taxon>Sphingomonadales</taxon>
        <taxon>Sphingomonadaceae</taxon>
        <taxon>Novosphingobium</taxon>
    </lineage>
</organism>
<dbReference type="GO" id="GO:0003700">
    <property type="term" value="F:DNA-binding transcription factor activity"/>
    <property type="evidence" value="ECO:0007669"/>
    <property type="project" value="InterPro"/>
</dbReference>
<proteinExistence type="predicted"/>
<dbReference type="InterPro" id="IPR036390">
    <property type="entry name" value="WH_DNA-bd_sf"/>
</dbReference>
<sequence length="240" mass="26230">MRRTRRNTFDGSMVRYFAQRAAAKRQRQVKVDTLASLSNGAATLAGERLEQGPVPLYYQLEQRLRARITSNEFLPGTALPTEDQICAEYSVSRITVRRALAALAQQGLIDRRRGVGSFVAEKLKGINSHLTGSLNEFLAMAGSLNTRCLSLGRADPPIQVRNRLGLEHGEHAVLLRTVGSLEEGPVAYLEIWFPPSIGDNSPLPKSIFRDGAQPGPADMMISSTPASAATWPTRAKISAF</sequence>
<protein>
    <submittedName>
        <fullName evidence="5">GntR family transcriptional regulator</fullName>
    </submittedName>
</protein>
<reference evidence="5 6" key="1">
    <citation type="submission" date="2019-12" db="EMBL/GenBank/DDBJ databases">
        <authorList>
            <person name="Feng G."/>
            <person name="Zhu H."/>
        </authorList>
    </citation>
    <scope>NUCLEOTIDE SEQUENCE [LARGE SCALE GENOMIC DNA]</scope>
    <source>
        <strain evidence="5 6">FGD1</strain>
    </source>
</reference>
<dbReference type="FunFam" id="1.10.10.10:FF:000079">
    <property type="entry name" value="GntR family transcriptional regulator"/>
    <property type="match status" value="1"/>
</dbReference>
<gene>
    <name evidence="5" type="ORF">GR702_21795</name>
</gene>
<evidence type="ECO:0000256" key="2">
    <source>
        <dbReference type="ARBA" id="ARBA00023125"/>
    </source>
</evidence>
<keyword evidence="1" id="KW-0805">Transcription regulation</keyword>
<dbReference type="CDD" id="cd07377">
    <property type="entry name" value="WHTH_GntR"/>
    <property type="match status" value="1"/>
</dbReference>
<dbReference type="PANTHER" id="PTHR44846">
    <property type="entry name" value="MANNOSYL-D-GLYCERATE TRANSPORT/METABOLISM SYSTEM REPRESSOR MNGR-RELATED"/>
    <property type="match status" value="1"/>
</dbReference>
<keyword evidence="3" id="KW-0804">Transcription</keyword>
<dbReference type="RefSeq" id="WP_160987603.1">
    <property type="nucleotide sequence ID" value="NZ_WVTD01000048.1"/>
</dbReference>
<name>A0A7X4K8N4_9SPHN</name>
<dbReference type="InterPro" id="IPR028978">
    <property type="entry name" value="Chorismate_lyase_/UTRA_dom_sf"/>
</dbReference>
<dbReference type="SUPFAM" id="SSF46785">
    <property type="entry name" value="Winged helix' DNA-binding domain"/>
    <property type="match status" value="1"/>
</dbReference>
<evidence type="ECO:0000256" key="1">
    <source>
        <dbReference type="ARBA" id="ARBA00023015"/>
    </source>
</evidence>
<dbReference type="EMBL" id="WVTD01000048">
    <property type="protein sequence ID" value="MYM00372.1"/>
    <property type="molecule type" value="Genomic_DNA"/>
</dbReference>
<dbReference type="Proteomes" id="UP000465810">
    <property type="component" value="Unassembled WGS sequence"/>
</dbReference>
<accession>A0A7X4K8N4</accession>
<dbReference type="Gene3D" id="1.10.10.10">
    <property type="entry name" value="Winged helix-like DNA-binding domain superfamily/Winged helix DNA-binding domain"/>
    <property type="match status" value="1"/>
</dbReference>
<feature type="domain" description="HTH gntR-type" evidence="4">
    <location>
        <begin position="54"/>
        <end position="122"/>
    </location>
</feature>
<feature type="non-terminal residue" evidence="5">
    <location>
        <position position="240"/>
    </location>
</feature>
<comment type="caution">
    <text evidence="5">The sequence shown here is derived from an EMBL/GenBank/DDBJ whole genome shotgun (WGS) entry which is preliminary data.</text>
</comment>